<dbReference type="AlphaFoldDB" id="A0AAE1MBL2"/>
<evidence type="ECO:0000256" key="2">
    <source>
        <dbReference type="ARBA" id="ARBA00023125"/>
    </source>
</evidence>
<keyword evidence="3" id="KW-0539">Nucleus</keyword>
<accession>A0AAE1MBL2</accession>
<dbReference type="GO" id="GO:0045910">
    <property type="term" value="P:negative regulation of DNA recombination"/>
    <property type="evidence" value="ECO:0007669"/>
    <property type="project" value="TreeGrafter"/>
</dbReference>
<evidence type="ECO:0000259" key="5">
    <source>
        <dbReference type="PROSITE" id="PS51504"/>
    </source>
</evidence>
<evidence type="ECO:0000313" key="6">
    <source>
        <dbReference type="EMBL" id="KAK4256598.1"/>
    </source>
</evidence>
<evidence type="ECO:0000256" key="3">
    <source>
        <dbReference type="ARBA" id="ARBA00023242"/>
    </source>
</evidence>
<proteinExistence type="predicted"/>
<organism evidence="6 7">
    <name type="scientific">Acacia crassicarpa</name>
    <name type="common">northern wattle</name>
    <dbReference type="NCBI Taxonomy" id="499986"/>
    <lineage>
        <taxon>Eukaryota</taxon>
        <taxon>Viridiplantae</taxon>
        <taxon>Streptophyta</taxon>
        <taxon>Embryophyta</taxon>
        <taxon>Tracheophyta</taxon>
        <taxon>Spermatophyta</taxon>
        <taxon>Magnoliopsida</taxon>
        <taxon>eudicotyledons</taxon>
        <taxon>Gunneridae</taxon>
        <taxon>Pentapetalae</taxon>
        <taxon>rosids</taxon>
        <taxon>fabids</taxon>
        <taxon>Fabales</taxon>
        <taxon>Fabaceae</taxon>
        <taxon>Caesalpinioideae</taxon>
        <taxon>mimosoid clade</taxon>
        <taxon>Acacieae</taxon>
        <taxon>Acacia</taxon>
    </lineage>
</organism>
<dbReference type="PANTHER" id="PTHR11467:SF29">
    <property type="entry name" value="OS03G0711600 PROTEIN"/>
    <property type="match status" value="1"/>
</dbReference>
<dbReference type="SUPFAM" id="SSF46785">
    <property type="entry name" value="Winged helix' DNA-binding domain"/>
    <property type="match status" value="1"/>
</dbReference>
<comment type="subcellular location">
    <subcellularLocation>
        <location evidence="1">Nucleus</location>
    </subcellularLocation>
</comment>
<gene>
    <name evidence="6" type="ORF">QN277_006302</name>
</gene>
<dbReference type="PANTHER" id="PTHR11467">
    <property type="entry name" value="HISTONE H1"/>
    <property type="match status" value="1"/>
</dbReference>
<sequence>MDPSSSVPASAPPADAPANPPSEDKLSIDDKICIAIAALGNANGSSKIAIAKYLEDTYADDLPPNPNDLLAERLKVMTRERRLVLVKRSYQLPDSPSSSSRKRGRPCKKRKLDELPPDVPLVDNAQETRGRPLNIQEAITAVPVSIAPPPDSPVPAYALPPSRASPQAVGAGTSGGVRPPQDSPGSAAGRSKKVTPVKEELRRKLKHFQSKVKQSTREIKSHLPIESLVQLHVPIKELEELAKMDLDGPLPNETQEQPPQQ</sequence>
<dbReference type="GO" id="GO:0031492">
    <property type="term" value="F:nucleosomal DNA binding"/>
    <property type="evidence" value="ECO:0007669"/>
    <property type="project" value="TreeGrafter"/>
</dbReference>
<dbReference type="GO" id="GO:0006334">
    <property type="term" value="P:nucleosome assembly"/>
    <property type="evidence" value="ECO:0007669"/>
    <property type="project" value="InterPro"/>
</dbReference>
<protein>
    <recommendedName>
        <fullName evidence="5">H15 domain-containing protein</fullName>
    </recommendedName>
</protein>
<evidence type="ECO:0000256" key="4">
    <source>
        <dbReference type="SAM" id="MobiDB-lite"/>
    </source>
</evidence>
<dbReference type="GO" id="GO:0000786">
    <property type="term" value="C:nucleosome"/>
    <property type="evidence" value="ECO:0007669"/>
    <property type="project" value="InterPro"/>
</dbReference>
<dbReference type="GO" id="GO:0005730">
    <property type="term" value="C:nucleolus"/>
    <property type="evidence" value="ECO:0007669"/>
    <property type="project" value="TreeGrafter"/>
</dbReference>
<keyword evidence="2" id="KW-0238">DNA-binding</keyword>
<feature type="region of interest" description="Disordered" evidence="4">
    <location>
        <begin position="242"/>
        <end position="261"/>
    </location>
</feature>
<name>A0AAE1MBL2_9FABA</name>
<dbReference type="InterPro" id="IPR036388">
    <property type="entry name" value="WH-like_DNA-bd_sf"/>
</dbReference>
<feature type="compositionally biased region" description="Polar residues" evidence="4">
    <location>
        <begin position="252"/>
        <end position="261"/>
    </location>
</feature>
<feature type="compositionally biased region" description="Pro residues" evidence="4">
    <location>
        <begin position="10"/>
        <end position="20"/>
    </location>
</feature>
<feature type="domain" description="H15" evidence="5">
    <location>
        <begin position="24"/>
        <end position="94"/>
    </location>
</feature>
<dbReference type="Pfam" id="PF00538">
    <property type="entry name" value="Linker_histone"/>
    <property type="match status" value="1"/>
</dbReference>
<dbReference type="Proteomes" id="UP001293593">
    <property type="component" value="Unassembled WGS sequence"/>
</dbReference>
<dbReference type="PROSITE" id="PS51504">
    <property type="entry name" value="H15"/>
    <property type="match status" value="1"/>
</dbReference>
<dbReference type="InterPro" id="IPR005818">
    <property type="entry name" value="Histone_H1/H5_H15"/>
</dbReference>
<comment type="caution">
    <text evidence="6">The sequence shown here is derived from an EMBL/GenBank/DDBJ whole genome shotgun (WGS) entry which is preliminary data.</text>
</comment>
<dbReference type="EMBL" id="JAWXYG010000012">
    <property type="protein sequence ID" value="KAK4256598.1"/>
    <property type="molecule type" value="Genomic_DNA"/>
</dbReference>
<dbReference type="SMART" id="SM00526">
    <property type="entry name" value="H15"/>
    <property type="match status" value="1"/>
</dbReference>
<feature type="compositionally biased region" description="Basic residues" evidence="4">
    <location>
        <begin position="100"/>
        <end position="110"/>
    </location>
</feature>
<keyword evidence="7" id="KW-1185">Reference proteome</keyword>
<feature type="region of interest" description="Disordered" evidence="4">
    <location>
        <begin position="88"/>
        <end position="130"/>
    </location>
</feature>
<dbReference type="InterPro" id="IPR036390">
    <property type="entry name" value="WH_DNA-bd_sf"/>
</dbReference>
<evidence type="ECO:0000313" key="7">
    <source>
        <dbReference type="Proteomes" id="UP001293593"/>
    </source>
</evidence>
<evidence type="ECO:0000256" key="1">
    <source>
        <dbReference type="ARBA" id="ARBA00004123"/>
    </source>
</evidence>
<dbReference type="Gene3D" id="1.10.10.10">
    <property type="entry name" value="Winged helix-like DNA-binding domain superfamily/Winged helix DNA-binding domain"/>
    <property type="match status" value="1"/>
</dbReference>
<dbReference type="GO" id="GO:0003690">
    <property type="term" value="F:double-stranded DNA binding"/>
    <property type="evidence" value="ECO:0007669"/>
    <property type="project" value="TreeGrafter"/>
</dbReference>
<feature type="region of interest" description="Disordered" evidence="4">
    <location>
        <begin position="1"/>
        <end position="24"/>
    </location>
</feature>
<feature type="region of interest" description="Disordered" evidence="4">
    <location>
        <begin position="144"/>
        <end position="199"/>
    </location>
</feature>
<reference evidence="6" key="1">
    <citation type="submission" date="2023-10" db="EMBL/GenBank/DDBJ databases">
        <title>Chromosome-level genome of the transformable northern wattle, Acacia crassicarpa.</title>
        <authorList>
            <person name="Massaro I."/>
            <person name="Sinha N.R."/>
            <person name="Poethig S."/>
            <person name="Leichty A.R."/>
        </authorList>
    </citation>
    <scope>NUCLEOTIDE SEQUENCE</scope>
    <source>
        <strain evidence="6">Acra3RX</strain>
        <tissue evidence="6">Leaf</tissue>
    </source>
</reference>
<dbReference type="GO" id="GO:0030261">
    <property type="term" value="P:chromosome condensation"/>
    <property type="evidence" value="ECO:0007669"/>
    <property type="project" value="TreeGrafter"/>
</dbReference>